<organism evidence="4 5">
    <name type="scientific">Phytohabitans aurantiacus</name>
    <dbReference type="NCBI Taxonomy" id="3016789"/>
    <lineage>
        <taxon>Bacteria</taxon>
        <taxon>Bacillati</taxon>
        <taxon>Actinomycetota</taxon>
        <taxon>Actinomycetes</taxon>
        <taxon>Micromonosporales</taxon>
        <taxon>Micromonosporaceae</taxon>
    </lineage>
</organism>
<dbReference type="Pfam" id="PF00498">
    <property type="entry name" value="FHA"/>
    <property type="match status" value="1"/>
</dbReference>
<evidence type="ECO:0000313" key="4">
    <source>
        <dbReference type="EMBL" id="GLI03913.1"/>
    </source>
</evidence>
<gene>
    <name evidence="4" type="ORF">Pa4123_91940</name>
</gene>
<dbReference type="InterPro" id="IPR000253">
    <property type="entry name" value="FHA_dom"/>
</dbReference>
<dbReference type="PROSITE" id="PS50006">
    <property type="entry name" value="FHA_DOMAIN"/>
    <property type="match status" value="1"/>
</dbReference>
<feature type="transmembrane region" description="Helical" evidence="2">
    <location>
        <begin position="141"/>
        <end position="161"/>
    </location>
</feature>
<keyword evidence="2" id="KW-1133">Transmembrane helix</keyword>
<dbReference type="RefSeq" id="WP_281906441.1">
    <property type="nucleotide sequence ID" value="NZ_BSDI01000110.1"/>
</dbReference>
<dbReference type="PANTHER" id="PTHR23308">
    <property type="entry name" value="NUCLEAR INHIBITOR OF PROTEIN PHOSPHATASE-1"/>
    <property type="match status" value="1"/>
</dbReference>
<dbReference type="InterPro" id="IPR008984">
    <property type="entry name" value="SMAD_FHA_dom_sf"/>
</dbReference>
<name>A0ABQ5RBY7_9ACTN</name>
<dbReference type="EMBL" id="BSDI01000110">
    <property type="protein sequence ID" value="GLI03913.1"/>
    <property type="molecule type" value="Genomic_DNA"/>
</dbReference>
<keyword evidence="2" id="KW-0812">Transmembrane</keyword>
<keyword evidence="2" id="KW-0472">Membrane</keyword>
<evidence type="ECO:0000259" key="3">
    <source>
        <dbReference type="PROSITE" id="PS50006"/>
    </source>
</evidence>
<evidence type="ECO:0000256" key="2">
    <source>
        <dbReference type="SAM" id="Phobius"/>
    </source>
</evidence>
<feature type="transmembrane region" description="Helical" evidence="2">
    <location>
        <begin position="187"/>
        <end position="213"/>
    </location>
</feature>
<comment type="caution">
    <text evidence="4">The sequence shown here is derived from an EMBL/GenBank/DDBJ whole genome shotgun (WGS) entry which is preliminary data.</text>
</comment>
<keyword evidence="1" id="KW-0597">Phosphoprotein</keyword>
<accession>A0ABQ5RBY7</accession>
<dbReference type="InterPro" id="IPR050923">
    <property type="entry name" value="Cell_Proc_Reg/RNA_Proc"/>
</dbReference>
<evidence type="ECO:0000256" key="1">
    <source>
        <dbReference type="ARBA" id="ARBA00022553"/>
    </source>
</evidence>
<keyword evidence="5" id="KW-1185">Reference proteome</keyword>
<dbReference type="Proteomes" id="UP001144280">
    <property type="component" value="Unassembled WGS sequence"/>
</dbReference>
<protein>
    <submittedName>
        <fullName evidence="4">Phosphopeptide-binding protein</fullName>
    </submittedName>
</protein>
<dbReference type="SMART" id="SM00240">
    <property type="entry name" value="FHA"/>
    <property type="match status" value="1"/>
</dbReference>
<evidence type="ECO:0000313" key="5">
    <source>
        <dbReference type="Proteomes" id="UP001144280"/>
    </source>
</evidence>
<proteinExistence type="predicted"/>
<dbReference type="CDD" id="cd00060">
    <property type="entry name" value="FHA"/>
    <property type="match status" value="1"/>
</dbReference>
<dbReference type="SUPFAM" id="SSF49879">
    <property type="entry name" value="SMAD/FHA domain"/>
    <property type="match status" value="1"/>
</dbReference>
<dbReference type="Gene3D" id="2.60.200.20">
    <property type="match status" value="1"/>
</dbReference>
<feature type="domain" description="FHA" evidence="3">
    <location>
        <begin position="23"/>
        <end position="72"/>
    </location>
</feature>
<reference evidence="4" key="1">
    <citation type="submission" date="2022-12" db="EMBL/GenBank/DDBJ databases">
        <title>New Phytohabitans aurantiacus sp. RD004123 nov., an actinomycete isolated from soil.</title>
        <authorList>
            <person name="Triningsih D.W."/>
            <person name="Harunari E."/>
            <person name="Igarashi Y."/>
        </authorList>
    </citation>
    <scope>NUCLEOTIDE SEQUENCE</scope>
    <source>
        <strain evidence="4">RD004123</strain>
    </source>
</reference>
<sequence length="221" mass="23974">MDLVVLGPPRLRGYGFQVSAQRAVIGRDEHATLTLADERVSRRHAAVWEANGATWIVDLGSRNGTLVNGVPVGGTPRQLANGDRIGIGEVTLVFQAGQASVQYNFSGGQSAGLINNIGRDQHNRYDVDINPLPRSRAGRTLIILGVTLKLIGIIPFGYWVLAFMAEVFDALDAPVGSQPPEPDLPPFLPWVPIGLVLTMIGTALWIYGAIIAFSTRRRQQR</sequence>